<accession>A0ABX7G4K5</accession>
<protein>
    <submittedName>
        <fullName evidence="1">MSHA biogenesis protein MshI</fullName>
    </submittedName>
</protein>
<dbReference type="InterPro" id="IPR043129">
    <property type="entry name" value="ATPase_NBD"/>
</dbReference>
<proteinExistence type="predicted"/>
<reference evidence="1 2" key="1">
    <citation type="journal article" date="2012" name="Antonie Van Leeuwenhoek">
        <title>Shewanella litorisediminis sp. nov., a gammaproteobacterium isolated from a tidal flat sediment.</title>
        <authorList>
            <person name="Lee M.H."/>
            <person name="Yoon J.H."/>
        </authorList>
    </citation>
    <scope>NUCLEOTIDE SEQUENCE [LARGE SCALE GENOMIC DNA]</scope>
    <source>
        <strain evidence="1 2">SMK1-12</strain>
    </source>
</reference>
<organism evidence="1 2">
    <name type="scientific">Shewanella litorisediminis</name>
    <dbReference type="NCBI Taxonomy" id="1173586"/>
    <lineage>
        <taxon>Bacteria</taxon>
        <taxon>Pseudomonadati</taxon>
        <taxon>Pseudomonadota</taxon>
        <taxon>Gammaproteobacteria</taxon>
        <taxon>Alteromonadales</taxon>
        <taxon>Shewanellaceae</taxon>
        <taxon>Shewanella</taxon>
    </lineage>
</organism>
<evidence type="ECO:0000313" key="2">
    <source>
        <dbReference type="Proteomes" id="UP000596252"/>
    </source>
</evidence>
<name>A0ABX7G4K5_9GAMM</name>
<evidence type="ECO:0000313" key="1">
    <source>
        <dbReference type="EMBL" id="QRH02250.1"/>
    </source>
</evidence>
<dbReference type="RefSeq" id="WP_203325868.1">
    <property type="nucleotide sequence ID" value="NZ_CP069213.1"/>
</dbReference>
<keyword evidence="2" id="KW-1185">Reference proteome</keyword>
<dbReference type="EMBL" id="CP069213">
    <property type="protein sequence ID" value="QRH02250.1"/>
    <property type="molecule type" value="Genomic_DNA"/>
</dbReference>
<dbReference type="Proteomes" id="UP000596252">
    <property type="component" value="Chromosome"/>
</dbReference>
<sequence length="289" mass="31602">MTAMGRSPFWHKKTERRDLGLYLSNHSCWVVPAADAETDGAEIPLDGDNWQGLMAAIVSRFGPARLAVVLGAGRYQLLLSDKPPVPDNELAEAVRWSIKDMVSEPVSSLKLDYFEPPHSHSNKLTVVTVSRDALASLVLAADDNDCEIVGIGIEELVTTRLFASEPQARMVVSHVPGNELLLTVIKEGELWMQRRVRGFSEIDGIAESDLAYGAADNLSLELQRSMDYFESQLRQPPVASIELLTQGATQALARLVGANFNQRVTAMNTGPVGLTFARLACEEFLGARP</sequence>
<gene>
    <name evidence="1" type="ORF">JQC75_02145</name>
</gene>
<dbReference type="SUPFAM" id="SSF53067">
    <property type="entry name" value="Actin-like ATPase domain"/>
    <property type="match status" value="1"/>
</dbReference>